<comment type="caution">
    <text evidence="1">The sequence shown here is derived from an EMBL/GenBank/DDBJ whole genome shotgun (WGS) entry which is preliminary data.</text>
</comment>
<dbReference type="EMBL" id="JAEMWU010000001">
    <property type="protein sequence ID" value="MBN8205084.1"/>
    <property type="molecule type" value="Genomic_DNA"/>
</dbReference>
<evidence type="ECO:0000313" key="1">
    <source>
        <dbReference type="EMBL" id="MBN8205084.1"/>
    </source>
</evidence>
<reference evidence="1" key="1">
    <citation type="submission" date="2020-12" db="EMBL/GenBank/DDBJ databases">
        <title>PHA producing bacteria isolated from mangrove.</title>
        <authorList>
            <person name="Zheng W."/>
            <person name="Yu S."/>
            <person name="Huang Y."/>
        </authorList>
    </citation>
    <scope>NUCLEOTIDE SEQUENCE</scope>
    <source>
        <strain evidence="1">GN8-5</strain>
    </source>
</reference>
<dbReference type="RefSeq" id="WP_179409210.1">
    <property type="nucleotide sequence ID" value="NZ_CP063379.1"/>
</dbReference>
<protein>
    <submittedName>
        <fullName evidence="1">Uncharacterized protein</fullName>
    </submittedName>
</protein>
<proteinExistence type="predicted"/>
<name>A0A939DVA0_9MICO</name>
<gene>
    <name evidence="1" type="ORF">JF543_03810</name>
</gene>
<organism evidence="1 2">
    <name type="scientific">Microbacterium esteraromaticum</name>
    <dbReference type="NCBI Taxonomy" id="57043"/>
    <lineage>
        <taxon>Bacteria</taxon>
        <taxon>Bacillati</taxon>
        <taxon>Actinomycetota</taxon>
        <taxon>Actinomycetes</taxon>
        <taxon>Micrococcales</taxon>
        <taxon>Microbacteriaceae</taxon>
        <taxon>Microbacterium</taxon>
    </lineage>
</organism>
<dbReference type="Proteomes" id="UP000664385">
    <property type="component" value="Unassembled WGS sequence"/>
</dbReference>
<evidence type="ECO:0000313" key="2">
    <source>
        <dbReference type="Proteomes" id="UP000664385"/>
    </source>
</evidence>
<dbReference type="AlphaFoldDB" id="A0A939DVA0"/>
<accession>A0A939DVA0</accession>
<sequence>MDYGDVSSAVVAGVPRVVAVDGLERSRNGFGHRLSIGVVTDSPEPFTSDELDALLEAVWRALPWEPNTIKVVAGTSAAEGEEPVDLRAAAAELSPLGVTNAGQGGVSLTDMDVRYGAWTGPE</sequence>